<evidence type="ECO:0000256" key="1">
    <source>
        <dbReference type="SAM" id="SignalP"/>
    </source>
</evidence>
<reference evidence="2" key="3">
    <citation type="submission" date="2025-09" db="UniProtKB">
        <authorList>
            <consortium name="Ensembl"/>
        </authorList>
    </citation>
    <scope>IDENTIFICATION</scope>
</reference>
<evidence type="ECO:0000313" key="3">
    <source>
        <dbReference type="Proteomes" id="UP000001646"/>
    </source>
</evidence>
<dbReference type="Proteomes" id="UP000001646">
    <property type="component" value="Unplaced"/>
</dbReference>
<reference evidence="2" key="2">
    <citation type="submission" date="2025-08" db="UniProtKB">
        <authorList>
            <consortium name="Ensembl"/>
        </authorList>
    </citation>
    <scope>IDENTIFICATION</scope>
</reference>
<dbReference type="InParanoid" id="A0A803SYN2"/>
<proteinExistence type="predicted"/>
<keyword evidence="1" id="KW-0732">Signal</keyword>
<organism evidence="2 3">
    <name type="scientific">Anolis carolinensis</name>
    <name type="common">Green anole</name>
    <name type="synonym">American chameleon</name>
    <dbReference type="NCBI Taxonomy" id="28377"/>
    <lineage>
        <taxon>Eukaryota</taxon>
        <taxon>Metazoa</taxon>
        <taxon>Chordata</taxon>
        <taxon>Craniata</taxon>
        <taxon>Vertebrata</taxon>
        <taxon>Euteleostomi</taxon>
        <taxon>Lepidosauria</taxon>
        <taxon>Squamata</taxon>
        <taxon>Bifurcata</taxon>
        <taxon>Unidentata</taxon>
        <taxon>Episquamata</taxon>
        <taxon>Toxicofera</taxon>
        <taxon>Iguania</taxon>
        <taxon>Dactyloidae</taxon>
        <taxon>Anolis</taxon>
    </lineage>
</organism>
<feature type="chain" id="PRO_5047122142" description="Secreted protein" evidence="1">
    <location>
        <begin position="19"/>
        <end position="83"/>
    </location>
</feature>
<dbReference type="AlphaFoldDB" id="A0A803SYN2"/>
<protein>
    <recommendedName>
        <fullName evidence="4">Secreted protein</fullName>
    </recommendedName>
</protein>
<accession>A0A803SYN2</accession>
<evidence type="ECO:0000313" key="2">
    <source>
        <dbReference type="Ensembl" id="ENSACAP00000028072.1"/>
    </source>
</evidence>
<keyword evidence="3" id="KW-1185">Reference proteome</keyword>
<evidence type="ECO:0008006" key="4">
    <source>
        <dbReference type="Google" id="ProtNLM"/>
    </source>
</evidence>
<name>A0A803SYN2_ANOCA</name>
<feature type="signal peptide" evidence="1">
    <location>
        <begin position="1"/>
        <end position="18"/>
    </location>
</feature>
<sequence>MIFFPFSLLLLPSRFSSGAFLWLQHSEDDGCILICCQQCQAAPKTFNAVIRYINRNIVSRMRAFKSTVFCLLYPVLVIAQERY</sequence>
<dbReference type="Ensembl" id="ENSACAT00000040887.1">
    <property type="protein sequence ID" value="ENSACAP00000028072.1"/>
    <property type="gene ID" value="ENSACAG00000035082.1"/>
</dbReference>
<reference evidence="2" key="1">
    <citation type="submission" date="2009-12" db="EMBL/GenBank/DDBJ databases">
        <title>The Genome Sequence of Anolis carolinensis (Green Anole Lizard).</title>
        <authorList>
            <consortium name="The Genome Sequencing Platform"/>
            <person name="Di Palma F."/>
            <person name="Alfoldi J."/>
            <person name="Heiman D."/>
            <person name="Young S."/>
            <person name="Grabherr M."/>
            <person name="Johnson J."/>
            <person name="Lander E.S."/>
            <person name="Lindblad-Toh K."/>
        </authorList>
    </citation>
    <scope>NUCLEOTIDE SEQUENCE [LARGE SCALE GENOMIC DNA]</scope>
    <source>
        <strain evidence="2">JBL SC #1</strain>
    </source>
</reference>